<dbReference type="PANTHER" id="PTHR46825:SF9">
    <property type="entry name" value="BETA-LACTAMASE-RELATED DOMAIN-CONTAINING PROTEIN"/>
    <property type="match status" value="1"/>
</dbReference>
<feature type="domain" description="Beta-lactamase-related" evidence="2">
    <location>
        <begin position="37"/>
        <end position="371"/>
    </location>
</feature>
<reference evidence="3 4" key="1">
    <citation type="submission" date="2020-11" db="EMBL/GenBank/DDBJ databases">
        <title>Hymenobacter sp.</title>
        <authorList>
            <person name="Kim M.K."/>
        </authorList>
    </citation>
    <scope>NUCLEOTIDE SEQUENCE [LARGE SCALE GENOMIC DNA]</scope>
    <source>
        <strain evidence="3 4">BT594</strain>
    </source>
</reference>
<feature type="chain" id="PRO_5047367262" evidence="1">
    <location>
        <begin position="22"/>
        <end position="395"/>
    </location>
</feature>
<dbReference type="PANTHER" id="PTHR46825">
    <property type="entry name" value="D-ALANYL-D-ALANINE-CARBOXYPEPTIDASE/ENDOPEPTIDASE AMPH"/>
    <property type="match status" value="1"/>
</dbReference>
<name>A0ABS0L478_9BACT</name>
<dbReference type="InterPro" id="IPR012338">
    <property type="entry name" value="Beta-lactam/transpept-like"/>
</dbReference>
<dbReference type="InterPro" id="IPR001466">
    <property type="entry name" value="Beta-lactam-related"/>
</dbReference>
<organism evidence="3 4">
    <name type="scientific">Hymenobacter guriensis</name>
    <dbReference type="NCBI Taxonomy" id="2793065"/>
    <lineage>
        <taxon>Bacteria</taxon>
        <taxon>Pseudomonadati</taxon>
        <taxon>Bacteroidota</taxon>
        <taxon>Cytophagia</taxon>
        <taxon>Cytophagales</taxon>
        <taxon>Hymenobacteraceae</taxon>
        <taxon>Hymenobacter</taxon>
    </lineage>
</organism>
<evidence type="ECO:0000313" key="3">
    <source>
        <dbReference type="EMBL" id="MBG8554219.1"/>
    </source>
</evidence>
<gene>
    <name evidence="3" type="ORF">I5L79_11720</name>
</gene>
<evidence type="ECO:0000259" key="2">
    <source>
        <dbReference type="Pfam" id="PF00144"/>
    </source>
</evidence>
<comment type="caution">
    <text evidence="3">The sequence shown here is derived from an EMBL/GenBank/DDBJ whole genome shotgun (WGS) entry which is preliminary data.</text>
</comment>
<accession>A0ABS0L478</accession>
<dbReference type="SUPFAM" id="SSF56601">
    <property type="entry name" value="beta-lactamase/transpeptidase-like"/>
    <property type="match status" value="1"/>
</dbReference>
<protein>
    <submittedName>
        <fullName evidence="3">Beta-lactamase family protein</fullName>
    </submittedName>
</protein>
<keyword evidence="1" id="KW-0732">Signal</keyword>
<keyword evidence="4" id="KW-1185">Reference proteome</keyword>
<evidence type="ECO:0000313" key="4">
    <source>
        <dbReference type="Proteomes" id="UP000601099"/>
    </source>
</evidence>
<dbReference type="EMBL" id="JADWYK010000006">
    <property type="protein sequence ID" value="MBG8554219.1"/>
    <property type="molecule type" value="Genomic_DNA"/>
</dbReference>
<proteinExistence type="predicted"/>
<dbReference type="Proteomes" id="UP000601099">
    <property type="component" value="Unassembled WGS sequence"/>
</dbReference>
<sequence length="395" mass="42749">MKCFPALVLLLGVPLLGTAQAPSPDSLTTQLSRLASASGLPGFGVAVVNSTGILYEHSFGYANRQTRQPYSAGTIQNVGSVSKTFIGVALLKAVEQGLFTLDTPINEVLPFAVHHPRAPAQPITIRQLATHTSGIIDREAAYRKAYVPRTAATAALDSAERHALAQWQLAAFLRDYLSPKGRTFRPANFSPDAPGTAYHYSNIGAALAAYLIELKSGLSFAEYTRRYIFEPLKMHDSGWLYEPRRANRYALNYKPGGQPLCPYSLLTYPDGGLLTTPHDLGLYLAEILRGAAGQPSLLLTHASFQTMLGPQFAAAAPPRNLHPKEPNSGIFWAIRRNGQIGHTGSDPGASSFMFYNPQTGIGKVFITNVALDENEALTKQFGAIWQLLDTLPAAK</sequence>
<feature type="signal peptide" evidence="1">
    <location>
        <begin position="1"/>
        <end position="21"/>
    </location>
</feature>
<evidence type="ECO:0000256" key="1">
    <source>
        <dbReference type="SAM" id="SignalP"/>
    </source>
</evidence>
<dbReference type="Pfam" id="PF00144">
    <property type="entry name" value="Beta-lactamase"/>
    <property type="match status" value="1"/>
</dbReference>
<dbReference type="InterPro" id="IPR050491">
    <property type="entry name" value="AmpC-like"/>
</dbReference>
<dbReference type="RefSeq" id="WP_196955245.1">
    <property type="nucleotide sequence ID" value="NZ_JADWYK010000006.1"/>
</dbReference>
<dbReference type="Gene3D" id="3.40.710.10">
    <property type="entry name" value="DD-peptidase/beta-lactamase superfamily"/>
    <property type="match status" value="1"/>
</dbReference>